<name>Q4S4J1_TETNG</name>
<feature type="compositionally biased region" description="Polar residues" evidence="1">
    <location>
        <begin position="1"/>
        <end position="11"/>
    </location>
</feature>
<feature type="region of interest" description="Disordered" evidence="1">
    <location>
        <begin position="38"/>
        <end position="74"/>
    </location>
</feature>
<protein>
    <submittedName>
        <fullName evidence="2">(spotted green pufferfish) hypothetical protein</fullName>
    </submittedName>
</protein>
<evidence type="ECO:0000313" key="2">
    <source>
        <dbReference type="EMBL" id="CAG04441.1"/>
    </source>
</evidence>
<evidence type="ECO:0000256" key="1">
    <source>
        <dbReference type="SAM" id="MobiDB-lite"/>
    </source>
</evidence>
<dbReference type="EMBL" id="CAAE01014738">
    <property type="protein sequence ID" value="CAG04441.1"/>
    <property type="molecule type" value="Genomic_DNA"/>
</dbReference>
<reference evidence="2" key="1">
    <citation type="journal article" date="2004" name="Nature">
        <title>Genome duplication in the teleost fish Tetraodon nigroviridis reveals the early vertebrate proto-karyotype.</title>
        <authorList>
            <person name="Jaillon O."/>
            <person name="Aury J.-M."/>
            <person name="Brunet F."/>
            <person name="Petit J.-L."/>
            <person name="Stange-Thomann N."/>
            <person name="Mauceli E."/>
            <person name="Bouneau L."/>
            <person name="Fischer C."/>
            <person name="Ozouf-Costaz C."/>
            <person name="Bernot A."/>
            <person name="Nicaud S."/>
            <person name="Jaffe D."/>
            <person name="Fisher S."/>
            <person name="Lutfalla G."/>
            <person name="Dossat C."/>
            <person name="Segurens B."/>
            <person name="Dasilva C."/>
            <person name="Salanoubat M."/>
            <person name="Levy M."/>
            <person name="Boudet N."/>
            <person name="Castellano S."/>
            <person name="Anthouard V."/>
            <person name="Jubin C."/>
            <person name="Castelli V."/>
            <person name="Katinka M."/>
            <person name="Vacherie B."/>
            <person name="Biemont C."/>
            <person name="Skalli Z."/>
            <person name="Cattolico L."/>
            <person name="Poulain J."/>
            <person name="De Berardinis V."/>
            <person name="Cruaud C."/>
            <person name="Duprat S."/>
            <person name="Brottier P."/>
            <person name="Coutanceau J.-P."/>
            <person name="Gouzy J."/>
            <person name="Parra G."/>
            <person name="Lardier G."/>
            <person name="Chapple C."/>
            <person name="McKernan K.J."/>
            <person name="McEwan P."/>
            <person name="Bosak S."/>
            <person name="Kellis M."/>
            <person name="Volff J.-N."/>
            <person name="Guigo R."/>
            <person name="Zody M.C."/>
            <person name="Mesirov J."/>
            <person name="Lindblad-Toh K."/>
            <person name="Birren B."/>
            <person name="Nusbaum C."/>
            <person name="Kahn D."/>
            <person name="Robinson-Rechavi M."/>
            <person name="Laudet V."/>
            <person name="Schachter V."/>
            <person name="Quetier F."/>
            <person name="Saurin W."/>
            <person name="Scarpelli C."/>
            <person name="Wincker P."/>
            <person name="Lander E.S."/>
            <person name="Weissenbach J."/>
            <person name="Roest Crollius H."/>
        </authorList>
    </citation>
    <scope>NUCLEOTIDE SEQUENCE [LARGE SCALE GENOMIC DNA]</scope>
</reference>
<gene>
    <name evidence="2" type="ORF">GSTENG00024158001</name>
</gene>
<comment type="caution">
    <text evidence="2">The sequence shown here is derived from an EMBL/GenBank/DDBJ whole genome shotgun (WGS) entry which is preliminary data.</text>
</comment>
<sequence length="89" mass="9292">MDSSCSSSWTVGPTKPSDTLRVKAPGCLGSASGAAVFNTTPSSVDRPKEQGDQVTPAFCHPNTHTETDSLTSVACRRRPSAKHFGVSKA</sequence>
<proteinExistence type="predicted"/>
<feature type="compositionally biased region" description="Polar residues" evidence="1">
    <location>
        <begin position="62"/>
        <end position="72"/>
    </location>
</feature>
<dbReference type="AlphaFoldDB" id="Q4S4J1"/>
<organism evidence="2">
    <name type="scientific">Tetraodon nigroviridis</name>
    <name type="common">Spotted green pufferfish</name>
    <name type="synonym">Chelonodon nigroviridis</name>
    <dbReference type="NCBI Taxonomy" id="99883"/>
    <lineage>
        <taxon>Eukaryota</taxon>
        <taxon>Metazoa</taxon>
        <taxon>Chordata</taxon>
        <taxon>Craniata</taxon>
        <taxon>Vertebrata</taxon>
        <taxon>Euteleostomi</taxon>
        <taxon>Actinopterygii</taxon>
        <taxon>Neopterygii</taxon>
        <taxon>Teleostei</taxon>
        <taxon>Neoteleostei</taxon>
        <taxon>Acanthomorphata</taxon>
        <taxon>Eupercaria</taxon>
        <taxon>Tetraodontiformes</taxon>
        <taxon>Tetradontoidea</taxon>
        <taxon>Tetraodontidae</taxon>
        <taxon>Tetraodon</taxon>
    </lineage>
</organism>
<dbReference type="KEGG" id="tng:GSTEN00024158G001"/>
<accession>Q4S4J1</accession>
<feature type="region of interest" description="Disordered" evidence="1">
    <location>
        <begin position="1"/>
        <end position="21"/>
    </location>
</feature>
<reference evidence="2" key="2">
    <citation type="submission" date="2004-02" db="EMBL/GenBank/DDBJ databases">
        <authorList>
            <consortium name="Genoscope"/>
            <consortium name="Whitehead Institute Centre for Genome Research"/>
        </authorList>
    </citation>
    <scope>NUCLEOTIDE SEQUENCE</scope>
</reference>